<keyword evidence="1" id="KW-0472">Membrane</keyword>
<dbReference type="Proteomes" id="UP001190700">
    <property type="component" value="Unassembled WGS sequence"/>
</dbReference>
<dbReference type="GO" id="GO:0019433">
    <property type="term" value="P:triglyceride catabolic process"/>
    <property type="evidence" value="ECO:0007669"/>
    <property type="project" value="TreeGrafter"/>
</dbReference>
<evidence type="ECO:0000313" key="3">
    <source>
        <dbReference type="Proteomes" id="UP001190700"/>
    </source>
</evidence>
<reference evidence="2 3" key="1">
    <citation type="journal article" date="2015" name="Genome Biol. Evol.">
        <title>Comparative Genomics of a Bacterivorous Green Alga Reveals Evolutionary Causalities and Consequences of Phago-Mixotrophic Mode of Nutrition.</title>
        <authorList>
            <person name="Burns J.A."/>
            <person name="Paasch A."/>
            <person name="Narechania A."/>
            <person name="Kim E."/>
        </authorList>
    </citation>
    <scope>NUCLEOTIDE SEQUENCE [LARGE SCALE GENOMIC DNA]</scope>
    <source>
        <strain evidence="2 3">PLY_AMNH</strain>
    </source>
</reference>
<dbReference type="InterPro" id="IPR033562">
    <property type="entry name" value="PLPL"/>
</dbReference>
<sequence>MYPYHLGVANYIAEHFDVSDLRSAGASGGFTGAVTLAADVTEEEHWECLQTAKELWASRLLGPFLIQTKEWMAPYYHVLLKHESALLEAQRDGRITIGVTTIFPRESKWPLAHKRIDTFSSVKEFAYTVTCSQRILPFYRLPGKIEGQWTVDGGLSSLFTFPKGADPRSIVRVAPWGFWPLSDIHPSFPYAFYRFFMPPSRKDWEAFVSNGYDDARRNHHVFINKGFRPRQQCKANVDAQPSSISQDGFRPVSLVVRFLASIVLGLYLVMSGLWEVTSSIVSMYLYVVMISPAKGAFWIGFCTFTDT</sequence>
<keyword evidence="3" id="KW-1185">Reference proteome</keyword>
<feature type="transmembrane region" description="Helical" evidence="1">
    <location>
        <begin position="280"/>
        <end position="304"/>
    </location>
</feature>
<feature type="transmembrane region" description="Helical" evidence="1">
    <location>
        <begin position="254"/>
        <end position="274"/>
    </location>
</feature>
<proteinExistence type="predicted"/>
<accession>A0AAE0F9K4</accession>
<dbReference type="GO" id="GO:0055088">
    <property type="term" value="P:lipid homeostasis"/>
    <property type="evidence" value="ECO:0007669"/>
    <property type="project" value="TreeGrafter"/>
</dbReference>
<evidence type="ECO:0000256" key="1">
    <source>
        <dbReference type="SAM" id="Phobius"/>
    </source>
</evidence>
<evidence type="ECO:0008006" key="4">
    <source>
        <dbReference type="Google" id="ProtNLM"/>
    </source>
</evidence>
<organism evidence="2 3">
    <name type="scientific">Cymbomonas tetramitiformis</name>
    <dbReference type="NCBI Taxonomy" id="36881"/>
    <lineage>
        <taxon>Eukaryota</taxon>
        <taxon>Viridiplantae</taxon>
        <taxon>Chlorophyta</taxon>
        <taxon>Pyramimonadophyceae</taxon>
        <taxon>Pyramimonadales</taxon>
        <taxon>Pyramimonadaceae</taxon>
        <taxon>Cymbomonas</taxon>
    </lineage>
</organism>
<keyword evidence="1" id="KW-0812">Transmembrane</keyword>
<dbReference type="PANTHER" id="PTHR12406:SF7">
    <property type="entry name" value="PATATIN-LIKE PHOSPHOLIPASE DOMAIN-CONTAINING PROTEIN 4"/>
    <property type="match status" value="1"/>
</dbReference>
<keyword evidence="1" id="KW-1133">Transmembrane helix</keyword>
<dbReference type="GO" id="GO:0005737">
    <property type="term" value="C:cytoplasm"/>
    <property type="evidence" value="ECO:0007669"/>
    <property type="project" value="TreeGrafter"/>
</dbReference>
<dbReference type="GO" id="GO:0005811">
    <property type="term" value="C:lipid droplet"/>
    <property type="evidence" value="ECO:0007669"/>
    <property type="project" value="TreeGrafter"/>
</dbReference>
<dbReference type="GO" id="GO:0016020">
    <property type="term" value="C:membrane"/>
    <property type="evidence" value="ECO:0007669"/>
    <property type="project" value="TreeGrafter"/>
</dbReference>
<dbReference type="GO" id="GO:0004806">
    <property type="term" value="F:triacylglycerol lipase activity"/>
    <property type="evidence" value="ECO:0007669"/>
    <property type="project" value="TreeGrafter"/>
</dbReference>
<evidence type="ECO:0000313" key="2">
    <source>
        <dbReference type="EMBL" id="KAK3255582.1"/>
    </source>
</evidence>
<protein>
    <recommendedName>
        <fullName evidence="4">PNPLA domain-containing protein</fullName>
    </recommendedName>
</protein>
<gene>
    <name evidence="2" type="ORF">CYMTET_35240</name>
</gene>
<comment type="caution">
    <text evidence="2">The sequence shown here is derived from an EMBL/GenBank/DDBJ whole genome shotgun (WGS) entry which is preliminary data.</text>
</comment>
<dbReference type="PANTHER" id="PTHR12406">
    <property type="entry name" value="CALCIUM-INDEPENDENT PHOSPHOLIPASE A2 IPLA2 -RELATED"/>
    <property type="match status" value="1"/>
</dbReference>
<dbReference type="EMBL" id="LGRX02022465">
    <property type="protein sequence ID" value="KAK3255582.1"/>
    <property type="molecule type" value="Genomic_DNA"/>
</dbReference>
<name>A0AAE0F9K4_9CHLO</name>
<dbReference type="AlphaFoldDB" id="A0AAE0F9K4"/>